<evidence type="ECO:0000313" key="10">
    <source>
        <dbReference type="Proteomes" id="UP000004827"/>
    </source>
</evidence>
<evidence type="ECO:0000256" key="8">
    <source>
        <dbReference type="ARBA" id="ARBA00023316"/>
    </source>
</evidence>
<dbReference type="PANTHER" id="PTHR43126">
    <property type="entry name" value="D-ALANYL-D-ALANINE DIPEPTIDASE"/>
    <property type="match status" value="1"/>
</dbReference>
<accession>D2Y911</accession>
<keyword evidence="2" id="KW-0645">Protease</keyword>
<dbReference type="RefSeq" id="WP_000909466.1">
    <property type="nucleotide sequence ID" value="NZ_ACYU01000007.1"/>
</dbReference>
<protein>
    <submittedName>
        <fullName evidence="9">D-alanyl-D-alanine dipeptidase</fullName>
    </submittedName>
</protein>
<dbReference type="EMBL" id="ACYU01000007">
    <property type="protein sequence ID" value="EEW08760.1"/>
    <property type="molecule type" value="Genomic_DNA"/>
</dbReference>
<dbReference type="AlphaFoldDB" id="D2Y911"/>
<keyword evidence="4" id="KW-0378">Hydrolase</keyword>
<dbReference type="Gene3D" id="3.30.1380.10">
    <property type="match status" value="1"/>
</dbReference>
<evidence type="ECO:0000256" key="5">
    <source>
        <dbReference type="ARBA" id="ARBA00022833"/>
    </source>
</evidence>
<keyword evidence="5" id="KW-0862">Zinc</keyword>
<dbReference type="PANTHER" id="PTHR43126:SF2">
    <property type="entry name" value="D-ALANYL-D-ALANINE DIPEPTIDASE"/>
    <property type="match status" value="1"/>
</dbReference>
<comment type="caution">
    <text evidence="9">The sequence shown here is derived from an EMBL/GenBank/DDBJ whole genome shotgun (WGS) entry which is preliminary data.</text>
</comment>
<evidence type="ECO:0000256" key="4">
    <source>
        <dbReference type="ARBA" id="ARBA00022801"/>
    </source>
</evidence>
<keyword evidence="6" id="KW-0224">Dipeptidase</keyword>
<proteinExistence type="predicted"/>
<keyword evidence="3" id="KW-0479">Metal-binding</keyword>
<dbReference type="GO" id="GO:0046872">
    <property type="term" value="F:metal ion binding"/>
    <property type="evidence" value="ECO:0007669"/>
    <property type="project" value="UniProtKB-KW"/>
</dbReference>
<evidence type="ECO:0000256" key="3">
    <source>
        <dbReference type="ARBA" id="ARBA00022723"/>
    </source>
</evidence>
<keyword evidence="7" id="KW-0482">Metalloprotease</keyword>
<dbReference type="GO" id="GO:0006508">
    <property type="term" value="P:proteolysis"/>
    <property type="evidence" value="ECO:0007669"/>
    <property type="project" value="UniProtKB-KW"/>
</dbReference>
<dbReference type="CDD" id="cd14843">
    <property type="entry name" value="D-Ala-D-Ala_dipeptidase_like"/>
    <property type="match status" value="1"/>
</dbReference>
<keyword evidence="8" id="KW-0961">Cell wall biogenesis/degradation</keyword>
<comment type="catalytic activity">
    <reaction evidence="1">
        <text>D-alanyl-D-alanine + H2O = 2 D-alanine</text>
        <dbReference type="Rhea" id="RHEA:20661"/>
        <dbReference type="ChEBI" id="CHEBI:15377"/>
        <dbReference type="ChEBI" id="CHEBI:57416"/>
        <dbReference type="ChEBI" id="CHEBI:57822"/>
        <dbReference type="EC" id="3.4.13.22"/>
    </reaction>
</comment>
<organism evidence="9 10">
    <name type="scientific">Vibrio mimicus VM603</name>
    <dbReference type="NCBI Taxonomy" id="671074"/>
    <lineage>
        <taxon>Bacteria</taxon>
        <taxon>Pseudomonadati</taxon>
        <taxon>Pseudomonadota</taxon>
        <taxon>Gammaproteobacteria</taxon>
        <taxon>Vibrionales</taxon>
        <taxon>Vibrionaceae</taxon>
        <taxon>Vibrio</taxon>
    </lineage>
</organism>
<evidence type="ECO:0000256" key="6">
    <source>
        <dbReference type="ARBA" id="ARBA00022997"/>
    </source>
</evidence>
<reference evidence="9 10" key="1">
    <citation type="journal article" date="2009" name="BMC Evol. Biol.">
        <title>Genomic taxonomy of Vibrios.</title>
        <authorList>
            <person name="Thompson C.C."/>
            <person name="Vicente A.C."/>
            <person name="Souza R.C."/>
            <person name="Vasconcelos A.T."/>
            <person name="Vesth T."/>
            <person name="Alves N.Jr."/>
            <person name="Ussery D.W."/>
            <person name="Iida T."/>
            <person name="Thompson F.L."/>
        </authorList>
    </citation>
    <scope>NUCLEOTIDE SEQUENCE [LARGE SCALE GENOMIC DNA]</scope>
    <source>
        <strain evidence="9 10">VM603</strain>
    </source>
</reference>
<gene>
    <name evidence="9" type="primary">ddpX</name>
    <name evidence="9" type="ORF">VMB_00080</name>
</gene>
<evidence type="ECO:0000256" key="7">
    <source>
        <dbReference type="ARBA" id="ARBA00023049"/>
    </source>
</evidence>
<evidence type="ECO:0000256" key="1">
    <source>
        <dbReference type="ARBA" id="ARBA00001362"/>
    </source>
</evidence>
<dbReference type="Pfam" id="PF01427">
    <property type="entry name" value="Peptidase_M15"/>
    <property type="match status" value="1"/>
</dbReference>
<dbReference type="InterPro" id="IPR000755">
    <property type="entry name" value="A_A_dipeptidase"/>
</dbReference>
<dbReference type="InterPro" id="IPR009045">
    <property type="entry name" value="Zn_M74/Hedgehog-like"/>
</dbReference>
<dbReference type="GO" id="GO:0160237">
    <property type="term" value="F:D-Ala-D-Ala dipeptidase activity"/>
    <property type="evidence" value="ECO:0007669"/>
    <property type="project" value="UniProtKB-EC"/>
</dbReference>
<dbReference type="GO" id="GO:0071555">
    <property type="term" value="P:cell wall organization"/>
    <property type="evidence" value="ECO:0007669"/>
    <property type="project" value="UniProtKB-KW"/>
</dbReference>
<evidence type="ECO:0000256" key="2">
    <source>
        <dbReference type="ARBA" id="ARBA00022670"/>
    </source>
</evidence>
<dbReference type="GO" id="GO:0008237">
    <property type="term" value="F:metallopeptidase activity"/>
    <property type="evidence" value="ECO:0007669"/>
    <property type="project" value="UniProtKB-KW"/>
</dbReference>
<sequence>MLIVENHEPMVPIDPNGTKLVLDYNVKLGYRNLFIARKSIVDRLILASLSLPDGIYLSIKETYRPKSFQSFIYNRRVIKLFCSEKHLTLTSTEVHKLAAEYIAPPGVAGHPTGGAVDVSLVDELNNEINLGCKYDEDSTISEGRCYSFCNELERDVIENRKILFECMNRAGFINYPYEWWHWSYGDKYWAVVVNAPHAIFSALELK</sequence>
<dbReference type="Proteomes" id="UP000004827">
    <property type="component" value="Unassembled WGS sequence"/>
</dbReference>
<name>D2Y911_VIBMI</name>
<evidence type="ECO:0000313" key="9">
    <source>
        <dbReference type="EMBL" id="EEW08760.1"/>
    </source>
</evidence>
<dbReference type="SUPFAM" id="SSF55166">
    <property type="entry name" value="Hedgehog/DD-peptidase"/>
    <property type="match status" value="1"/>
</dbReference>